<dbReference type="InterPro" id="IPR017071">
    <property type="entry name" value="TF_Spt5_eukaryote"/>
</dbReference>
<feature type="compositionally biased region" description="Basic residues" evidence="10">
    <location>
        <begin position="79"/>
        <end position="93"/>
    </location>
</feature>
<evidence type="ECO:0000313" key="14">
    <source>
        <dbReference type="Proteomes" id="UP000807469"/>
    </source>
</evidence>
<feature type="domain" description="KOW" evidence="12">
    <location>
        <begin position="444"/>
        <end position="471"/>
    </location>
</feature>
<comment type="caution">
    <text evidence="13">The sequence shown here is derived from an EMBL/GenBank/DDBJ whole genome shotgun (WGS) entry which is preliminary data.</text>
</comment>
<dbReference type="InterPro" id="IPR008991">
    <property type="entry name" value="Translation_prot_SH3-like_sf"/>
</dbReference>
<dbReference type="Pfam" id="PF03439">
    <property type="entry name" value="Spt5-NGN"/>
    <property type="match status" value="1"/>
</dbReference>
<keyword evidence="4" id="KW-0507">mRNA processing</keyword>
<evidence type="ECO:0000313" key="13">
    <source>
        <dbReference type="EMBL" id="KAF9484063.1"/>
    </source>
</evidence>
<sequence>MSDDEDQHMYGAHEDEGIGGDPEEQEEEEEEVADSPKKTKSSRRDRADEEEEEEDEEEDEEDEEDDEEDEEDEDELPGRKGKKRAKHRHKRSGLSRFLDIEAEVSDEDDEEEEDEELGVDTFITHADDADDDLTRRNHALLDSARHFEEEDSRSPEEIAKAVARRHRDRAAPYTGDMNEIPQRLLMPSVHDASLWQVRVKPGRERDIVFSLMRKAIDVEYSARPLSILSAFQRDSLPGMIYVEARSAKQVQEACTGLVGVYPSRGIQLVPIEEMASLLQIKRQETTLTPGTWVRIRRGKYAGDLAQVMDLTENGEDVGLRLVPRIDLNPRDDASLDPTNKKRKKAAIGAGSTRPPQRLFNYEEILKVYGRKNVTKRNQVFVFQNETYKDGFLEKDFKASALIAEDVNPTLDEITQFTRRQDGGDDNVVNLSVIAEASRKAAIAVLQPGDHVEVFEGEQAGVHGVVDEIAGDVVTITAQGLDLDGQKMEMPARSVRKRFKPGDHVKVMAGQNADETGLVVSVSDNVVTFVSDMTMQEISVFSKDLREAAEVGSGSNIIGNYELYDLVQLDAQTVGVIFKTERDSFRVLDQNGQVRLVQPHQISMRRDSSKSIATDSEGHEIRANDNVKEIDGEGRKGRVLHTHQSFFAFLHNRDITENSGVFVTRTRSLASLAPKSNIIKVGADLSKMNPALVAPTGGMVGSGNMGRGPRDRHIGTTVTVVKGPHKGYVGTIKDTNGPIARVELRTGNKVIMIDKEKLYRRLPDGRLEPLDKPSGGGRNTGTQRGNSNPYHAAGAASGGRTPYLSSRTPNPYGGSSQTPAWNATSRTPNPYSDSRTPAWNASSRTPNPYSADGGRTPAWNVSSRTPNPYATGANAGAGVGTGWGGATPGRNAGPPAWGGATPGRNATAAWGAPPDGWGSPARAANAWTTQPEQAANSWDHGSWSAPTPAAAATPNVVGQTPAYSAQTPAANGRTPAGVWSHGTGGMDIATPGVIGGETYGHQRAIEEEDIDKNWLFDPMFANYITRIKVVVHGTRAAQYLGGELEGRVGRLLAAQEVPDQYEQTARVRFDTGEERTMVASYLQPQKPTYSGEEVLVIAGNKKGRPLVVREKPEDEDLPVVVSSKANPADISNVPMKFVVALYDEATP</sequence>
<dbReference type="OrthoDB" id="28901at2759"/>
<dbReference type="InterPro" id="IPR022581">
    <property type="entry name" value="Spt5_N"/>
</dbReference>
<feature type="compositionally biased region" description="Acidic residues" evidence="10">
    <location>
        <begin position="17"/>
        <end position="33"/>
    </location>
</feature>
<dbReference type="GO" id="GO:0032044">
    <property type="term" value="C:DSIF complex"/>
    <property type="evidence" value="ECO:0007669"/>
    <property type="project" value="TreeGrafter"/>
</dbReference>
<evidence type="ECO:0000256" key="4">
    <source>
        <dbReference type="ARBA" id="ARBA00022664"/>
    </source>
</evidence>
<dbReference type="Pfam" id="PF23291">
    <property type="entry name" value="KOW4_SPT5"/>
    <property type="match status" value="1"/>
</dbReference>
<organism evidence="13 14">
    <name type="scientific">Pholiota conissans</name>
    <dbReference type="NCBI Taxonomy" id="109636"/>
    <lineage>
        <taxon>Eukaryota</taxon>
        <taxon>Fungi</taxon>
        <taxon>Dikarya</taxon>
        <taxon>Basidiomycota</taxon>
        <taxon>Agaricomycotina</taxon>
        <taxon>Agaricomycetes</taxon>
        <taxon>Agaricomycetidae</taxon>
        <taxon>Agaricales</taxon>
        <taxon>Agaricineae</taxon>
        <taxon>Strophariaceae</taxon>
        <taxon>Pholiota</taxon>
    </lineage>
</organism>
<evidence type="ECO:0000256" key="3">
    <source>
        <dbReference type="ARBA" id="ARBA00020181"/>
    </source>
</evidence>
<dbReference type="InterPro" id="IPR041975">
    <property type="entry name" value="KOW_Spt5_2"/>
</dbReference>
<feature type="domain" description="KOW" evidence="12">
    <location>
        <begin position="286"/>
        <end position="313"/>
    </location>
</feature>
<evidence type="ECO:0000256" key="2">
    <source>
        <dbReference type="ARBA" id="ARBA00006956"/>
    </source>
</evidence>
<dbReference type="CDD" id="cd06084">
    <property type="entry name" value="KOW_Spt5_4"/>
    <property type="match status" value="1"/>
</dbReference>
<feature type="compositionally biased region" description="Basic and acidic residues" evidence="10">
    <location>
        <begin position="7"/>
        <end position="16"/>
    </location>
</feature>
<dbReference type="Pfam" id="PF00467">
    <property type="entry name" value="KOW"/>
    <property type="match status" value="1"/>
</dbReference>
<dbReference type="SMART" id="SM00738">
    <property type="entry name" value="NGN"/>
    <property type="match status" value="1"/>
</dbReference>
<dbReference type="InterPro" id="IPR039659">
    <property type="entry name" value="SPT5"/>
</dbReference>
<dbReference type="GO" id="GO:0006368">
    <property type="term" value="P:transcription elongation by RNA polymerase II"/>
    <property type="evidence" value="ECO:0007669"/>
    <property type="project" value="TreeGrafter"/>
</dbReference>
<feature type="domain" description="NusG-like N-terminal" evidence="11">
    <location>
        <begin position="191"/>
        <end position="281"/>
    </location>
</feature>
<dbReference type="EMBL" id="MU155147">
    <property type="protein sequence ID" value="KAF9484063.1"/>
    <property type="molecule type" value="Genomic_DNA"/>
</dbReference>
<dbReference type="Gene3D" id="2.30.30.30">
    <property type="match status" value="3"/>
</dbReference>
<keyword evidence="14" id="KW-1185">Reference proteome</keyword>
<comment type="subunit">
    <text evidence="8">Component of the SPT4-SPT5 complex. Interacts with RNA polymerase II.</text>
</comment>
<accession>A0A9P5ZBD7</accession>
<dbReference type="InterPro" id="IPR006645">
    <property type="entry name" value="NGN-like_dom"/>
</dbReference>
<evidence type="ECO:0000256" key="1">
    <source>
        <dbReference type="ARBA" id="ARBA00004123"/>
    </source>
</evidence>
<dbReference type="Pfam" id="PF23290">
    <property type="entry name" value="KOW5_SPT5"/>
    <property type="match status" value="1"/>
</dbReference>
<dbReference type="InterPro" id="IPR039385">
    <property type="entry name" value="NGN_Euk"/>
</dbReference>
<dbReference type="Pfam" id="PF12815">
    <property type="entry name" value="CTD"/>
    <property type="match status" value="1"/>
</dbReference>
<dbReference type="InterPro" id="IPR005100">
    <property type="entry name" value="NGN-domain"/>
</dbReference>
<dbReference type="InterPro" id="IPR005824">
    <property type="entry name" value="KOW"/>
</dbReference>
<feature type="domain" description="KOW" evidence="12">
    <location>
        <begin position="710"/>
        <end position="737"/>
    </location>
</feature>
<dbReference type="InterPro" id="IPR014722">
    <property type="entry name" value="Rib_uL2_dom2"/>
</dbReference>
<proteinExistence type="inferred from homology"/>
<comment type="function">
    <text evidence="7 9">The SPT4-SPT5 complex mediates both activation and inhibition of transcription elongation, and plays a role in pre-mRNA processing. This complex seems to be important for the stability of the RNA polymerase II elongation machinery on the chromatin template but not for the inherent ability of this machinery to translocate down the gene.</text>
</comment>
<dbReference type="InterPro" id="IPR041977">
    <property type="entry name" value="KOW_Spt5_4"/>
</dbReference>
<feature type="compositionally biased region" description="Basic and acidic residues" evidence="10">
    <location>
        <begin position="34"/>
        <end position="47"/>
    </location>
</feature>
<comment type="subcellular location">
    <subcellularLocation>
        <location evidence="1 9">Nucleus</location>
    </subcellularLocation>
</comment>
<dbReference type="GO" id="GO:0032784">
    <property type="term" value="P:regulation of DNA-templated transcription elongation"/>
    <property type="evidence" value="ECO:0007669"/>
    <property type="project" value="InterPro"/>
</dbReference>
<dbReference type="Pfam" id="PF23042">
    <property type="entry name" value="KOW1_SPT5"/>
    <property type="match status" value="1"/>
</dbReference>
<feature type="compositionally biased region" description="Acidic residues" evidence="10">
    <location>
        <begin position="48"/>
        <end position="75"/>
    </location>
</feature>
<dbReference type="FunFam" id="2.30.30.30:FF:000018">
    <property type="entry name" value="Transcription elongation factor SPT5"/>
    <property type="match status" value="1"/>
</dbReference>
<dbReference type="GO" id="GO:0006397">
    <property type="term" value="P:mRNA processing"/>
    <property type="evidence" value="ECO:0007669"/>
    <property type="project" value="UniProtKB-KW"/>
</dbReference>
<dbReference type="CDD" id="cd06083">
    <property type="entry name" value="KOW_Spt5_3"/>
    <property type="match status" value="1"/>
</dbReference>
<dbReference type="Pfam" id="PF23284">
    <property type="entry name" value="KOW2_Spt5"/>
    <property type="match status" value="1"/>
</dbReference>
<dbReference type="GO" id="GO:0006357">
    <property type="term" value="P:regulation of transcription by RNA polymerase II"/>
    <property type="evidence" value="ECO:0007669"/>
    <property type="project" value="InterPro"/>
</dbReference>
<feature type="region of interest" description="Disordered" evidence="10">
    <location>
        <begin position="330"/>
        <end position="352"/>
    </location>
</feature>
<dbReference type="Pfam" id="PF23037">
    <property type="entry name" value="KOWx_SPT5"/>
    <property type="match status" value="1"/>
</dbReference>
<dbReference type="PIRSF" id="PIRSF036945">
    <property type="entry name" value="Spt5"/>
    <property type="match status" value="1"/>
</dbReference>
<feature type="domain" description="KOW" evidence="12">
    <location>
        <begin position="497"/>
        <end position="524"/>
    </location>
</feature>
<dbReference type="FunFam" id="2.30.30.30:FF:000029">
    <property type="entry name" value="Transcription elongation factor SPT5"/>
    <property type="match status" value="1"/>
</dbReference>
<dbReference type="InterPro" id="IPR041976">
    <property type="entry name" value="KOW_Spt5_3"/>
</dbReference>
<evidence type="ECO:0000256" key="5">
    <source>
        <dbReference type="ARBA" id="ARBA00023163"/>
    </source>
</evidence>
<dbReference type="PANTHER" id="PTHR11125:SF7">
    <property type="entry name" value="TRANSCRIPTION ELONGATION FACTOR SPT5"/>
    <property type="match status" value="1"/>
</dbReference>
<dbReference type="InterPro" id="IPR041973">
    <property type="entry name" value="KOW_Spt5_1"/>
</dbReference>
<name>A0A9P5ZBD7_9AGAR</name>
<dbReference type="SUPFAM" id="SSF50104">
    <property type="entry name" value="Translation proteins SH3-like domain"/>
    <property type="match status" value="1"/>
</dbReference>
<reference evidence="13" key="1">
    <citation type="submission" date="2020-11" db="EMBL/GenBank/DDBJ databases">
        <authorList>
            <consortium name="DOE Joint Genome Institute"/>
            <person name="Ahrendt S."/>
            <person name="Riley R."/>
            <person name="Andreopoulos W."/>
            <person name="Labutti K."/>
            <person name="Pangilinan J."/>
            <person name="Ruiz-Duenas F.J."/>
            <person name="Barrasa J.M."/>
            <person name="Sanchez-Garcia M."/>
            <person name="Camarero S."/>
            <person name="Miyauchi S."/>
            <person name="Serrano A."/>
            <person name="Linde D."/>
            <person name="Babiker R."/>
            <person name="Drula E."/>
            <person name="Ayuso-Fernandez I."/>
            <person name="Pacheco R."/>
            <person name="Padilla G."/>
            <person name="Ferreira P."/>
            <person name="Barriuso J."/>
            <person name="Kellner H."/>
            <person name="Castanera R."/>
            <person name="Alfaro M."/>
            <person name="Ramirez L."/>
            <person name="Pisabarro A.G."/>
            <person name="Kuo A."/>
            <person name="Tritt A."/>
            <person name="Lipzen A."/>
            <person name="He G."/>
            <person name="Yan M."/>
            <person name="Ng V."/>
            <person name="Cullen D."/>
            <person name="Martin F."/>
            <person name="Rosso M.-N."/>
            <person name="Henrissat B."/>
            <person name="Hibbett D."/>
            <person name="Martinez A.T."/>
            <person name="Grigoriev I.V."/>
        </authorList>
    </citation>
    <scope>NUCLEOTIDE SEQUENCE</scope>
    <source>
        <strain evidence="13">CIRM-BRFM 674</strain>
    </source>
</reference>
<dbReference type="GO" id="GO:0000785">
    <property type="term" value="C:chromatin"/>
    <property type="evidence" value="ECO:0007669"/>
    <property type="project" value="UniProtKB-ARBA"/>
</dbReference>
<evidence type="ECO:0000259" key="11">
    <source>
        <dbReference type="SMART" id="SM00738"/>
    </source>
</evidence>
<dbReference type="CDD" id="cd09888">
    <property type="entry name" value="NGN_Euk"/>
    <property type="match status" value="1"/>
</dbReference>
<feature type="region of interest" description="Disordered" evidence="10">
    <location>
        <begin position="763"/>
        <end position="866"/>
    </location>
</feature>
<keyword evidence="6 9" id="KW-0539">Nucleus</keyword>
<keyword evidence="5 9" id="KW-0804">Transcription</keyword>
<evidence type="ECO:0000256" key="8">
    <source>
        <dbReference type="ARBA" id="ARBA00025870"/>
    </source>
</evidence>
<keyword evidence="13" id="KW-0251">Elongation factor</keyword>
<dbReference type="CDD" id="cd06082">
    <property type="entry name" value="KOW_Spt5_2"/>
    <property type="match status" value="1"/>
</dbReference>
<evidence type="ECO:0000259" key="12">
    <source>
        <dbReference type="SMART" id="SM00739"/>
    </source>
</evidence>
<dbReference type="Gene3D" id="3.30.70.940">
    <property type="entry name" value="NusG, N-terminal domain"/>
    <property type="match status" value="1"/>
</dbReference>
<dbReference type="GO" id="GO:0003729">
    <property type="term" value="F:mRNA binding"/>
    <property type="evidence" value="ECO:0007669"/>
    <property type="project" value="TreeGrafter"/>
</dbReference>
<dbReference type="AlphaFoldDB" id="A0A9P5ZBD7"/>
<dbReference type="CDD" id="cd06081">
    <property type="entry name" value="KOW_Spt5_1"/>
    <property type="match status" value="1"/>
</dbReference>
<evidence type="ECO:0000256" key="9">
    <source>
        <dbReference type="PIRNR" id="PIRNR036945"/>
    </source>
</evidence>
<evidence type="ECO:0000256" key="10">
    <source>
        <dbReference type="SAM" id="MobiDB-lite"/>
    </source>
</evidence>
<dbReference type="FunFam" id="3.30.70.940:FF:000005">
    <property type="entry name" value="Transcription elongation factor SPT5"/>
    <property type="match status" value="1"/>
</dbReference>
<comment type="similarity">
    <text evidence="2 9">Belongs to the SPT5 family.</text>
</comment>
<dbReference type="InterPro" id="IPR036735">
    <property type="entry name" value="NGN_dom_sf"/>
</dbReference>
<feature type="compositionally biased region" description="Polar residues" evidence="10">
    <location>
        <begin position="802"/>
        <end position="847"/>
    </location>
</feature>
<evidence type="ECO:0000256" key="7">
    <source>
        <dbReference type="ARBA" id="ARBA00024691"/>
    </source>
</evidence>
<dbReference type="CDD" id="cd06085">
    <property type="entry name" value="KOW_Spt5_5"/>
    <property type="match status" value="1"/>
</dbReference>
<dbReference type="Pfam" id="PF11942">
    <property type="entry name" value="Spt5_N"/>
    <property type="match status" value="1"/>
</dbReference>
<dbReference type="Proteomes" id="UP000807469">
    <property type="component" value="Unassembled WGS sequence"/>
</dbReference>
<evidence type="ECO:0000256" key="6">
    <source>
        <dbReference type="ARBA" id="ARBA00023242"/>
    </source>
</evidence>
<feature type="domain" description="KOW" evidence="12">
    <location>
        <begin position="619"/>
        <end position="644"/>
    </location>
</feature>
<dbReference type="PANTHER" id="PTHR11125">
    <property type="entry name" value="SUPPRESSOR OF TY 5"/>
    <property type="match status" value="1"/>
</dbReference>
<dbReference type="InterPro" id="IPR041978">
    <property type="entry name" value="KOW_Spt5_5"/>
</dbReference>
<dbReference type="InterPro" id="IPR057936">
    <property type="entry name" value="KOWx_Spt5"/>
</dbReference>
<protein>
    <recommendedName>
        <fullName evidence="3 9">Transcription elongation factor SPT5</fullName>
    </recommendedName>
</protein>
<gene>
    <name evidence="13" type="ORF">BDN70DRAFT_989859</name>
</gene>
<dbReference type="GO" id="GO:0003746">
    <property type="term" value="F:translation elongation factor activity"/>
    <property type="evidence" value="ECO:0007669"/>
    <property type="project" value="UniProtKB-KW"/>
</dbReference>
<dbReference type="SMART" id="SM00739">
    <property type="entry name" value="KOW"/>
    <property type="match status" value="5"/>
</dbReference>
<feature type="region of interest" description="Disordered" evidence="10">
    <location>
        <begin position="1"/>
        <end position="96"/>
    </location>
</feature>
<keyword evidence="13" id="KW-0648">Protein biosynthesis</keyword>